<dbReference type="PANTHER" id="PTHR34203">
    <property type="entry name" value="METHYLTRANSFERASE, FKBM FAMILY PROTEIN"/>
    <property type="match status" value="1"/>
</dbReference>
<dbReference type="Proteomes" id="UP001190700">
    <property type="component" value="Unassembled WGS sequence"/>
</dbReference>
<dbReference type="AlphaFoldDB" id="A0AAE0ETN8"/>
<feature type="transmembrane region" description="Helical" evidence="1">
    <location>
        <begin position="20"/>
        <end position="39"/>
    </location>
</feature>
<dbReference type="Pfam" id="PF05050">
    <property type="entry name" value="Methyltransf_21"/>
    <property type="match status" value="1"/>
</dbReference>
<dbReference type="EMBL" id="LGRX02033706">
    <property type="protein sequence ID" value="KAK3240231.1"/>
    <property type="molecule type" value="Genomic_DNA"/>
</dbReference>
<organism evidence="3 4">
    <name type="scientific">Cymbomonas tetramitiformis</name>
    <dbReference type="NCBI Taxonomy" id="36881"/>
    <lineage>
        <taxon>Eukaryota</taxon>
        <taxon>Viridiplantae</taxon>
        <taxon>Chlorophyta</taxon>
        <taxon>Pyramimonadophyceae</taxon>
        <taxon>Pyramimonadales</taxon>
        <taxon>Pyramimonadaceae</taxon>
        <taxon>Cymbomonas</taxon>
    </lineage>
</organism>
<dbReference type="SUPFAM" id="SSF53335">
    <property type="entry name" value="S-adenosyl-L-methionine-dependent methyltransferases"/>
    <property type="match status" value="1"/>
</dbReference>
<dbReference type="Gene3D" id="3.40.50.150">
    <property type="entry name" value="Vaccinia Virus protein VP39"/>
    <property type="match status" value="1"/>
</dbReference>
<dbReference type="PANTHER" id="PTHR34203:SF15">
    <property type="entry name" value="SLL1173 PROTEIN"/>
    <property type="match status" value="1"/>
</dbReference>
<keyword evidence="4" id="KW-1185">Reference proteome</keyword>
<proteinExistence type="predicted"/>
<sequence length="419" mass="46937">MRRLRSNETFCSQGVILRGLVCLICAAVGVLVSQLYQYISRTEVILQRVFTTVTLLEEQLSGHDFPLAAAAIIEEPVNGQPLASIIEGATPFLIAKNDEIELSKVNAEVEGDHLQRLSRQDNLTLCDRDQIELFAKYAGKNRGSGAKDFSWNSFSQSAEFYSHLDSVTNADESRGCAIFDVGANNGHISIAVVEALQRVAAETERIRKVTGSICELYLYEPVPGTHKLAVEEIKKSVAKAALPHIHIFQKGMSDRMGSMTIGFGKPGDASASVNDAHNYVNKEQVEVTTLDNEILTFAKNDRVAVIKIDVEGHEARVLKGLASALQDQQVECLIWERHKAWRKQLKLPSLKNEIDLVSRSGYFVYYASKDEVLRVDGDYWHERLEPRYVKLDVFAVRGNSTLNQYFDRKLLPSCRQNLY</sequence>
<comment type="caution">
    <text evidence="3">The sequence shown here is derived from an EMBL/GenBank/DDBJ whole genome shotgun (WGS) entry which is preliminary data.</text>
</comment>
<gene>
    <name evidence="3" type="ORF">CYMTET_49919</name>
</gene>
<protein>
    <recommendedName>
        <fullName evidence="2">Methyltransferase FkbM domain-containing protein</fullName>
    </recommendedName>
</protein>
<dbReference type="InterPro" id="IPR029063">
    <property type="entry name" value="SAM-dependent_MTases_sf"/>
</dbReference>
<dbReference type="InterPro" id="IPR006342">
    <property type="entry name" value="FkbM_mtfrase"/>
</dbReference>
<keyword evidence="1" id="KW-0472">Membrane</keyword>
<evidence type="ECO:0000313" key="3">
    <source>
        <dbReference type="EMBL" id="KAK3240231.1"/>
    </source>
</evidence>
<dbReference type="NCBIfam" id="TIGR01444">
    <property type="entry name" value="fkbM_fam"/>
    <property type="match status" value="1"/>
</dbReference>
<keyword evidence="1" id="KW-1133">Transmembrane helix</keyword>
<evidence type="ECO:0000259" key="2">
    <source>
        <dbReference type="Pfam" id="PF05050"/>
    </source>
</evidence>
<evidence type="ECO:0000313" key="4">
    <source>
        <dbReference type="Proteomes" id="UP001190700"/>
    </source>
</evidence>
<reference evidence="3 4" key="1">
    <citation type="journal article" date="2015" name="Genome Biol. Evol.">
        <title>Comparative Genomics of a Bacterivorous Green Alga Reveals Evolutionary Causalities and Consequences of Phago-Mixotrophic Mode of Nutrition.</title>
        <authorList>
            <person name="Burns J.A."/>
            <person name="Paasch A."/>
            <person name="Narechania A."/>
            <person name="Kim E."/>
        </authorList>
    </citation>
    <scope>NUCLEOTIDE SEQUENCE [LARGE SCALE GENOMIC DNA]</scope>
    <source>
        <strain evidence="3 4">PLY_AMNH</strain>
    </source>
</reference>
<feature type="domain" description="Methyltransferase FkbM" evidence="2">
    <location>
        <begin position="180"/>
        <end position="348"/>
    </location>
</feature>
<keyword evidence="1" id="KW-0812">Transmembrane</keyword>
<accession>A0AAE0ETN8</accession>
<evidence type="ECO:0000256" key="1">
    <source>
        <dbReference type="SAM" id="Phobius"/>
    </source>
</evidence>
<name>A0AAE0ETN8_9CHLO</name>
<dbReference type="InterPro" id="IPR052514">
    <property type="entry name" value="SAM-dependent_MTase"/>
</dbReference>